<keyword evidence="2" id="KW-1185">Reference proteome</keyword>
<dbReference type="OrthoDB" id="8779161at2"/>
<sequence>MLKLTLYSKPDCHLCEEARDSIDAVVAEFESRVAIDEIDITTDPQLQRQYGEEIPVVFVGERRHSQWHVDAGRLRDRIRASLDENS</sequence>
<dbReference type="GeneID" id="303173563"/>
<proteinExistence type="predicted"/>
<dbReference type="Proteomes" id="UP000195787">
    <property type="component" value="Unassembled WGS sequence"/>
</dbReference>
<dbReference type="Pfam" id="PF05768">
    <property type="entry name" value="Glrx-like"/>
    <property type="match status" value="1"/>
</dbReference>
<reference evidence="1 2" key="1">
    <citation type="submission" date="2017-02" db="EMBL/GenBank/DDBJ databases">
        <authorList>
            <person name="Peterson S.W."/>
        </authorList>
    </citation>
    <scope>NUCLEOTIDE SEQUENCE [LARGE SCALE GENOMIC DNA]</scope>
    <source>
        <strain evidence="1 2">LMG 22410</strain>
    </source>
</reference>
<dbReference type="InterPro" id="IPR008554">
    <property type="entry name" value="Glutaredoxin-like"/>
</dbReference>
<dbReference type="PANTHER" id="PTHR33558">
    <property type="entry name" value="GLUTAREDOXIN-LIKE PROTEIN C5ORF63 HOMOLOG"/>
    <property type="match status" value="1"/>
</dbReference>
<dbReference type="Gene3D" id="3.40.30.10">
    <property type="entry name" value="Glutaredoxin"/>
    <property type="match status" value="1"/>
</dbReference>
<dbReference type="EMBL" id="FUHU01000041">
    <property type="protein sequence ID" value="SJM64799.1"/>
    <property type="molecule type" value="Genomic_DNA"/>
</dbReference>
<organism evidence="1 2">
    <name type="scientific">Agrococcus casei LMG 22410</name>
    <dbReference type="NCBI Taxonomy" id="1255656"/>
    <lineage>
        <taxon>Bacteria</taxon>
        <taxon>Bacillati</taxon>
        <taxon>Actinomycetota</taxon>
        <taxon>Actinomycetes</taxon>
        <taxon>Micrococcales</taxon>
        <taxon>Microbacteriaceae</taxon>
        <taxon>Agrococcus</taxon>
    </lineage>
</organism>
<dbReference type="InterPro" id="IPR052565">
    <property type="entry name" value="Glutaredoxin-like_YDR286C"/>
</dbReference>
<dbReference type="RefSeq" id="WP_086992426.1">
    <property type="nucleotide sequence ID" value="NZ_FUHU01000041.1"/>
</dbReference>
<name>A0A1R4G9E6_9MICO</name>
<gene>
    <name evidence="1" type="ORF">CZ674_10100</name>
</gene>
<dbReference type="PANTHER" id="PTHR33558:SF1">
    <property type="entry name" value="GLUTAREDOXIN-LIKE PROTEIN C5ORF63 HOMOLOG"/>
    <property type="match status" value="1"/>
</dbReference>
<evidence type="ECO:0000313" key="1">
    <source>
        <dbReference type="EMBL" id="SJM64799.1"/>
    </source>
</evidence>
<dbReference type="AlphaFoldDB" id="A0A1R4G9E6"/>
<dbReference type="SUPFAM" id="SSF52833">
    <property type="entry name" value="Thioredoxin-like"/>
    <property type="match status" value="1"/>
</dbReference>
<protein>
    <submittedName>
        <fullName evidence="1">Redoxin</fullName>
    </submittedName>
</protein>
<evidence type="ECO:0000313" key="2">
    <source>
        <dbReference type="Proteomes" id="UP000195787"/>
    </source>
</evidence>
<dbReference type="InterPro" id="IPR036249">
    <property type="entry name" value="Thioredoxin-like_sf"/>
</dbReference>
<accession>A0A1R4G9E6</accession>